<dbReference type="Gene3D" id="1.10.630.10">
    <property type="entry name" value="Cytochrome P450"/>
    <property type="match status" value="1"/>
</dbReference>
<comment type="similarity">
    <text evidence="2">Belongs to the cytochrome P450 family.</text>
</comment>
<evidence type="ECO:0000256" key="2">
    <source>
        <dbReference type="ARBA" id="ARBA00010617"/>
    </source>
</evidence>
<name>A0A9P5WYS9_9AGAR</name>
<dbReference type="Proteomes" id="UP000807342">
    <property type="component" value="Unassembled WGS sequence"/>
</dbReference>
<protein>
    <recommendedName>
        <fullName evidence="10">Cytochrome P450</fullName>
    </recommendedName>
</protein>
<dbReference type="InterPro" id="IPR050364">
    <property type="entry name" value="Cytochrome_P450_fung"/>
</dbReference>
<dbReference type="GO" id="GO:0004497">
    <property type="term" value="F:monooxygenase activity"/>
    <property type="evidence" value="ECO:0007669"/>
    <property type="project" value="UniProtKB-KW"/>
</dbReference>
<dbReference type="AlphaFoldDB" id="A0A9P5WYS9"/>
<keyword evidence="4" id="KW-0479">Metal-binding</keyword>
<evidence type="ECO:0000256" key="1">
    <source>
        <dbReference type="ARBA" id="ARBA00001971"/>
    </source>
</evidence>
<dbReference type="GO" id="GO:0005506">
    <property type="term" value="F:iron ion binding"/>
    <property type="evidence" value="ECO:0007669"/>
    <property type="project" value="InterPro"/>
</dbReference>
<evidence type="ECO:0000256" key="6">
    <source>
        <dbReference type="ARBA" id="ARBA00023004"/>
    </source>
</evidence>
<dbReference type="PANTHER" id="PTHR46300:SF5">
    <property type="entry name" value="CYTOCHROME P450"/>
    <property type="match status" value="1"/>
</dbReference>
<evidence type="ECO:0000256" key="7">
    <source>
        <dbReference type="ARBA" id="ARBA00023033"/>
    </source>
</evidence>
<keyword evidence="9" id="KW-1185">Reference proteome</keyword>
<keyword evidence="5" id="KW-0560">Oxidoreductase</keyword>
<proteinExistence type="inferred from homology"/>
<organism evidence="8 9">
    <name type="scientific">Macrolepiota fuliginosa MF-IS2</name>
    <dbReference type="NCBI Taxonomy" id="1400762"/>
    <lineage>
        <taxon>Eukaryota</taxon>
        <taxon>Fungi</taxon>
        <taxon>Dikarya</taxon>
        <taxon>Basidiomycota</taxon>
        <taxon>Agaricomycotina</taxon>
        <taxon>Agaricomycetes</taxon>
        <taxon>Agaricomycetidae</taxon>
        <taxon>Agaricales</taxon>
        <taxon>Agaricineae</taxon>
        <taxon>Agaricaceae</taxon>
        <taxon>Macrolepiota</taxon>
    </lineage>
</organism>
<gene>
    <name evidence="8" type="ORF">P691DRAFT_683334</name>
</gene>
<dbReference type="GO" id="GO:0020037">
    <property type="term" value="F:heme binding"/>
    <property type="evidence" value="ECO:0007669"/>
    <property type="project" value="InterPro"/>
</dbReference>
<accession>A0A9P5WYS9</accession>
<dbReference type="PANTHER" id="PTHR46300">
    <property type="entry name" value="P450, PUTATIVE (EUROFUNG)-RELATED-RELATED"/>
    <property type="match status" value="1"/>
</dbReference>
<evidence type="ECO:0000313" key="8">
    <source>
        <dbReference type="EMBL" id="KAF9441618.1"/>
    </source>
</evidence>
<comment type="cofactor">
    <cofactor evidence="1">
        <name>heme</name>
        <dbReference type="ChEBI" id="CHEBI:30413"/>
    </cofactor>
</comment>
<keyword evidence="3" id="KW-0349">Heme</keyword>
<evidence type="ECO:0000256" key="5">
    <source>
        <dbReference type="ARBA" id="ARBA00023002"/>
    </source>
</evidence>
<evidence type="ECO:0008006" key="10">
    <source>
        <dbReference type="Google" id="ProtNLM"/>
    </source>
</evidence>
<feature type="non-terminal residue" evidence="8">
    <location>
        <position position="1"/>
    </location>
</feature>
<reference evidence="8" key="1">
    <citation type="submission" date="2020-11" db="EMBL/GenBank/DDBJ databases">
        <authorList>
            <consortium name="DOE Joint Genome Institute"/>
            <person name="Ahrendt S."/>
            <person name="Riley R."/>
            <person name="Andreopoulos W."/>
            <person name="Labutti K."/>
            <person name="Pangilinan J."/>
            <person name="Ruiz-Duenas F.J."/>
            <person name="Barrasa J.M."/>
            <person name="Sanchez-Garcia M."/>
            <person name="Camarero S."/>
            <person name="Miyauchi S."/>
            <person name="Serrano A."/>
            <person name="Linde D."/>
            <person name="Babiker R."/>
            <person name="Drula E."/>
            <person name="Ayuso-Fernandez I."/>
            <person name="Pacheco R."/>
            <person name="Padilla G."/>
            <person name="Ferreira P."/>
            <person name="Barriuso J."/>
            <person name="Kellner H."/>
            <person name="Castanera R."/>
            <person name="Alfaro M."/>
            <person name="Ramirez L."/>
            <person name="Pisabarro A.G."/>
            <person name="Kuo A."/>
            <person name="Tritt A."/>
            <person name="Lipzen A."/>
            <person name="He G."/>
            <person name="Yan M."/>
            <person name="Ng V."/>
            <person name="Cullen D."/>
            <person name="Martin F."/>
            <person name="Rosso M.-N."/>
            <person name="Henrissat B."/>
            <person name="Hibbett D."/>
            <person name="Martinez A.T."/>
            <person name="Grigoriev I.V."/>
        </authorList>
    </citation>
    <scope>NUCLEOTIDE SEQUENCE</scope>
    <source>
        <strain evidence="8">MF-IS2</strain>
    </source>
</reference>
<dbReference type="EMBL" id="MU151839">
    <property type="protein sequence ID" value="KAF9441618.1"/>
    <property type="molecule type" value="Genomic_DNA"/>
</dbReference>
<dbReference type="SUPFAM" id="SSF48264">
    <property type="entry name" value="Cytochrome P450"/>
    <property type="match status" value="1"/>
</dbReference>
<keyword evidence="7" id="KW-0503">Monooxygenase</keyword>
<sequence>NDVYKGMFILKGMVIFANGCRGISRDETVYRNADSFDPSRYLPRTEGGNEEPYPTFYFGFIRTILWNVRVCPGRYLGDSNFWIAVATILSISKIERIKDKNGEEIIPTIGMNTGLTSHPKPYECNIRVRDQRAQSLLQEIEEELMNEK</sequence>
<dbReference type="InterPro" id="IPR001128">
    <property type="entry name" value="Cyt_P450"/>
</dbReference>
<evidence type="ECO:0000256" key="4">
    <source>
        <dbReference type="ARBA" id="ARBA00022723"/>
    </source>
</evidence>
<evidence type="ECO:0000313" key="9">
    <source>
        <dbReference type="Proteomes" id="UP000807342"/>
    </source>
</evidence>
<comment type="caution">
    <text evidence="8">The sequence shown here is derived from an EMBL/GenBank/DDBJ whole genome shotgun (WGS) entry which is preliminary data.</text>
</comment>
<dbReference type="InterPro" id="IPR036396">
    <property type="entry name" value="Cyt_P450_sf"/>
</dbReference>
<evidence type="ECO:0000256" key="3">
    <source>
        <dbReference type="ARBA" id="ARBA00022617"/>
    </source>
</evidence>
<dbReference type="OrthoDB" id="3934656at2759"/>
<keyword evidence="6" id="KW-0408">Iron</keyword>
<dbReference type="GO" id="GO:0016705">
    <property type="term" value="F:oxidoreductase activity, acting on paired donors, with incorporation or reduction of molecular oxygen"/>
    <property type="evidence" value="ECO:0007669"/>
    <property type="project" value="InterPro"/>
</dbReference>
<dbReference type="Pfam" id="PF00067">
    <property type="entry name" value="p450"/>
    <property type="match status" value="1"/>
</dbReference>